<gene>
    <name evidence="1" type="ORF">Fot_03247</name>
</gene>
<proteinExistence type="predicted"/>
<dbReference type="InterPro" id="IPR040398">
    <property type="entry name" value="Not1"/>
</dbReference>
<dbReference type="EMBL" id="JBFOLJ010000001">
    <property type="protein sequence ID" value="KAL2558508.1"/>
    <property type="molecule type" value="Genomic_DNA"/>
</dbReference>
<keyword evidence="2" id="KW-1185">Reference proteome</keyword>
<evidence type="ECO:0000313" key="1">
    <source>
        <dbReference type="EMBL" id="KAL2558508.1"/>
    </source>
</evidence>
<dbReference type="PANTHER" id="PTHR13162">
    <property type="entry name" value="CCR4-NOT TRANSCRIPTION COMPLEX"/>
    <property type="match status" value="1"/>
</dbReference>
<evidence type="ECO:0000313" key="2">
    <source>
        <dbReference type="Proteomes" id="UP001604277"/>
    </source>
</evidence>
<comment type="caution">
    <text evidence="1">The sequence shown here is derived from an EMBL/GenBank/DDBJ whole genome shotgun (WGS) entry which is preliminary data.</text>
</comment>
<dbReference type="Gene3D" id="1.25.40.790">
    <property type="match status" value="2"/>
</dbReference>
<name>A0ABD1X968_9LAMI</name>
<dbReference type="Proteomes" id="UP001604277">
    <property type="component" value="Unassembled WGS sequence"/>
</dbReference>
<dbReference type="PANTHER" id="PTHR13162:SF8">
    <property type="entry name" value="CCR4-NOT TRANSCRIPTION COMPLEX SUBUNIT 1"/>
    <property type="match status" value="1"/>
</dbReference>
<sequence>MHKAANTCRGSSSEITWHINYGRNIASQVSVTVFSLSNLLQFLAVDAPFHQVSVLFAKWYQIRELPGTNDAACARYILHLLQRGLLKGDDMSDRLFSRLMVLAMTLKFIQKDAEEKRTSFNPRPYFRLFIN</sequence>
<accession>A0ABD1X968</accession>
<reference evidence="2" key="1">
    <citation type="submission" date="2024-07" db="EMBL/GenBank/DDBJ databases">
        <title>Two chromosome-level genome assemblies of Korean endemic species Abeliophyllum distichum and Forsythia ovata (Oleaceae).</title>
        <authorList>
            <person name="Jang H."/>
        </authorList>
    </citation>
    <scope>NUCLEOTIDE SEQUENCE [LARGE SCALE GENOMIC DNA]</scope>
</reference>
<organism evidence="1 2">
    <name type="scientific">Forsythia ovata</name>
    <dbReference type="NCBI Taxonomy" id="205694"/>
    <lineage>
        <taxon>Eukaryota</taxon>
        <taxon>Viridiplantae</taxon>
        <taxon>Streptophyta</taxon>
        <taxon>Embryophyta</taxon>
        <taxon>Tracheophyta</taxon>
        <taxon>Spermatophyta</taxon>
        <taxon>Magnoliopsida</taxon>
        <taxon>eudicotyledons</taxon>
        <taxon>Gunneridae</taxon>
        <taxon>Pentapetalae</taxon>
        <taxon>asterids</taxon>
        <taxon>lamiids</taxon>
        <taxon>Lamiales</taxon>
        <taxon>Oleaceae</taxon>
        <taxon>Forsythieae</taxon>
        <taxon>Forsythia</taxon>
    </lineage>
</organism>
<protein>
    <submittedName>
        <fullName evidence="1">CCR4-NOT transcription complex subunit 1-like</fullName>
    </submittedName>
</protein>
<dbReference type="AlphaFoldDB" id="A0ABD1X968"/>